<evidence type="ECO:0000313" key="1">
    <source>
        <dbReference type="EMBL" id="SVC87499.1"/>
    </source>
</evidence>
<name>A0A382QPR1_9ZZZZ</name>
<dbReference type="AlphaFoldDB" id="A0A382QPR1"/>
<gene>
    <name evidence="1" type="ORF">METZ01_LOCUS340353</name>
</gene>
<sequence>MKNMTYMMIILFVLSLTVYSCAKKSSSSSTTSTFTVKGSM</sequence>
<protein>
    <submittedName>
        <fullName evidence="1">Uncharacterized protein</fullName>
    </submittedName>
</protein>
<reference evidence="1" key="1">
    <citation type="submission" date="2018-05" db="EMBL/GenBank/DDBJ databases">
        <authorList>
            <person name="Lanie J.A."/>
            <person name="Ng W.-L."/>
            <person name="Kazmierczak K.M."/>
            <person name="Andrzejewski T.M."/>
            <person name="Davidsen T.M."/>
            <person name="Wayne K.J."/>
            <person name="Tettelin H."/>
            <person name="Glass J.I."/>
            <person name="Rusch D."/>
            <person name="Podicherti R."/>
            <person name="Tsui H.-C.T."/>
            <person name="Winkler M.E."/>
        </authorList>
    </citation>
    <scope>NUCLEOTIDE SEQUENCE</scope>
</reference>
<proteinExistence type="predicted"/>
<organism evidence="1">
    <name type="scientific">marine metagenome</name>
    <dbReference type="NCBI Taxonomy" id="408172"/>
    <lineage>
        <taxon>unclassified sequences</taxon>
        <taxon>metagenomes</taxon>
        <taxon>ecological metagenomes</taxon>
    </lineage>
</organism>
<dbReference type="PROSITE" id="PS51257">
    <property type="entry name" value="PROKAR_LIPOPROTEIN"/>
    <property type="match status" value="1"/>
</dbReference>
<dbReference type="EMBL" id="UINC01116038">
    <property type="protein sequence ID" value="SVC87499.1"/>
    <property type="molecule type" value="Genomic_DNA"/>
</dbReference>
<accession>A0A382QPR1</accession>